<protein>
    <submittedName>
        <fullName evidence="1">YaaL family protein</fullName>
    </submittedName>
</protein>
<proteinExistence type="predicted"/>
<organism evidence="1 2">
    <name type="scientific">Candidatus Ligilactobacillus excrementigallinarum</name>
    <dbReference type="NCBI Taxonomy" id="2838641"/>
    <lineage>
        <taxon>Bacteria</taxon>
        <taxon>Bacillati</taxon>
        <taxon>Bacillota</taxon>
        <taxon>Bacilli</taxon>
        <taxon>Lactobacillales</taxon>
        <taxon>Lactobacillaceae</taxon>
        <taxon>Ligilactobacillus</taxon>
    </lineage>
</organism>
<reference evidence="1" key="1">
    <citation type="journal article" date="2021" name="PeerJ">
        <title>Extensive microbial diversity within the chicken gut microbiome revealed by metagenomics and culture.</title>
        <authorList>
            <person name="Gilroy R."/>
            <person name="Ravi A."/>
            <person name="Getino M."/>
            <person name="Pursley I."/>
            <person name="Horton D.L."/>
            <person name="Alikhan N.F."/>
            <person name="Baker D."/>
            <person name="Gharbi K."/>
            <person name="Hall N."/>
            <person name="Watson M."/>
            <person name="Adriaenssens E.M."/>
            <person name="Foster-Nyarko E."/>
            <person name="Jarju S."/>
            <person name="Secka A."/>
            <person name="Antonio M."/>
            <person name="Oren A."/>
            <person name="Chaudhuri R.R."/>
            <person name="La Ragione R."/>
            <person name="Hildebrand F."/>
            <person name="Pallen M.J."/>
        </authorList>
    </citation>
    <scope>NUCLEOTIDE SEQUENCE</scope>
    <source>
        <strain evidence="1">6627</strain>
    </source>
</reference>
<sequence length="86" mass="10196">MFGFGKKKKVNKESLKKQYDRKLLADIELAKDEWDNIRNNDDLLATMSTEDYLVNEQLAKAKFEFLFREAKKRKVKAKIQESVIVR</sequence>
<accession>A0A9D1UW02</accession>
<dbReference type="Proteomes" id="UP000823963">
    <property type="component" value="Unassembled WGS sequence"/>
</dbReference>
<dbReference type="EMBL" id="DXFP01000010">
    <property type="protein sequence ID" value="HIX01413.1"/>
    <property type="molecule type" value="Genomic_DNA"/>
</dbReference>
<name>A0A9D1UW02_9LACO</name>
<evidence type="ECO:0000313" key="2">
    <source>
        <dbReference type="Proteomes" id="UP000823963"/>
    </source>
</evidence>
<gene>
    <name evidence="1" type="ORF">H9861_01485</name>
</gene>
<comment type="caution">
    <text evidence="1">The sequence shown here is derived from an EMBL/GenBank/DDBJ whole genome shotgun (WGS) entry which is preliminary data.</text>
</comment>
<dbReference type="Pfam" id="PF10704">
    <property type="entry name" value="DUF2508"/>
    <property type="match status" value="1"/>
</dbReference>
<dbReference type="AlphaFoldDB" id="A0A9D1UW02"/>
<evidence type="ECO:0000313" key="1">
    <source>
        <dbReference type="EMBL" id="HIX01413.1"/>
    </source>
</evidence>
<dbReference type="InterPro" id="IPR019644">
    <property type="entry name" value="DUF2508"/>
</dbReference>
<reference evidence="1" key="2">
    <citation type="submission" date="2021-04" db="EMBL/GenBank/DDBJ databases">
        <authorList>
            <person name="Gilroy R."/>
        </authorList>
    </citation>
    <scope>NUCLEOTIDE SEQUENCE</scope>
    <source>
        <strain evidence="1">6627</strain>
    </source>
</reference>